<evidence type="ECO:0000313" key="3">
    <source>
        <dbReference type="Proteomes" id="UP000696280"/>
    </source>
</evidence>
<feature type="compositionally biased region" description="Basic and acidic residues" evidence="1">
    <location>
        <begin position="94"/>
        <end position="111"/>
    </location>
</feature>
<organism evidence="2 3">
    <name type="scientific">Hymenoscyphus fraxineus</name>
    <dbReference type="NCBI Taxonomy" id="746836"/>
    <lineage>
        <taxon>Eukaryota</taxon>
        <taxon>Fungi</taxon>
        <taxon>Dikarya</taxon>
        <taxon>Ascomycota</taxon>
        <taxon>Pezizomycotina</taxon>
        <taxon>Leotiomycetes</taxon>
        <taxon>Helotiales</taxon>
        <taxon>Helotiaceae</taxon>
        <taxon>Hymenoscyphus</taxon>
    </lineage>
</organism>
<dbReference type="Proteomes" id="UP000696280">
    <property type="component" value="Unassembled WGS sequence"/>
</dbReference>
<gene>
    <name evidence="2" type="ORF">HYFRA_00010347</name>
</gene>
<accession>A0A9N9KW75</accession>
<dbReference type="EMBL" id="CAJVRL010000063">
    <property type="protein sequence ID" value="CAG8955480.1"/>
    <property type="molecule type" value="Genomic_DNA"/>
</dbReference>
<protein>
    <submittedName>
        <fullName evidence="2">Uncharacterized protein</fullName>
    </submittedName>
</protein>
<proteinExistence type="predicted"/>
<reference evidence="2" key="1">
    <citation type="submission" date="2021-07" db="EMBL/GenBank/DDBJ databases">
        <authorList>
            <person name="Durling M."/>
        </authorList>
    </citation>
    <scope>NUCLEOTIDE SEQUENCE</scope>
</reference>
<sequence length="117" mass="13939">MGPVWDRILEQRRAREERSAQTGERQEEVFENGQEVYLYRNEDFRDTKKPVKVVVVRKLEPQEGEEQSYYDVKWLDRSKPSYSKSRSSQMINAKDGRLLEEEKNKDNKQEEALPQSS</sequence>
<evidence type="ECO:0000256" key="1">
    <source>
        <dbReference type="SAM" id="MobiDB-lite"/>
    </source>
</evidence>
<dbReference type="AlphaFoldDB" id="A0A9N9KW75"/>
<comment type="caution">
    <text evidence="2">The sequence shown here is derived from an EMBL/GenBank/DDBJ whole genome shotgun (WGS) entry which is preliminary data.</text>
</comment>
<feature type="region of interest" description="Disordered" evidence="1">
    <location>
        <begin position="79"/>
        <end position="117"/>
    </location>
</feature>
<keyword evidence="3" id="KW-1185">Reference proteome</keyword>
<evidence type="ECO:0000313" key="2">
    <source>
        <dbReference type="EMBL" id="CAG8955480.1"/>
    </source>
</evidence>
<name>A0A9N9KW75_9HELO</name>